<dbReference type="GO" id="GO:0009366">
    <property type="term" value="C:enterobactin synthetase complex"/>
    <property type="evidence" value="ECO:0007669"/>
    <property type="project" value="InterPro"/>
</dbReference>
<dbReference type="GO" id="GO:0000287">
    <property type="term" value="F:magnesium ion binding"/>
    <property type="evidence" value="ECO:0007669"/>
    <property type="project" value="InterPro"/>
</dbReference>
<evidence type="ECO:0000256" key="11">
    <source>
        <dbReference type="ARBA" id="ARBA00049191"/>
    </source>
</evidence>
<evidence type="ECO:0000256" key="10">
    <source>
        <dbReference type="ARBA" id="ARBA00049176"/>
    </source>
</evidence>
<evidence type="ECO:0000256" key="6">
    <source>
        <dbReference type="ARBA" id="ARBA00022679"/>
    </source>
</evidence>
<feature type="binding site" evidence="13">
    <location>
        <position position="118"/>
    </location>
    <ligand>
        <name>Mg(2+)</name>
        <dbReference type="ChEBI" id="CHEBI:18420"/>
    </ligand>
</feature>
<feature type="binding site" evidence="12">
    <location>
        <position position="157"/>
    </location>
    <ligand>
        <name>CoA</name>
        <dbReference type="ChEBI" id="CHEBI:57287"/>
    </ligand>
</feature>
<evidence type="ECO:0000256" key="5">
    <source>
        <dbReference type="ARBA" id="ARBA00019087"/>
    </source>
</evidence>
<keyword evidence="7" id="KW-0259">Enterobactin biosynthesis</keyword>
<dbReference type="AlphaFoldDB" id="A0A238JQH3"/>
<dbReference type="PANTHER" id="PTHR38096">
    <property type="entry name" value="ENTEROBACTIN SYNTHASE COMPONENT D"/>
    <property type="match status" value="1"/>
</dbReference>
<reference evidence="16 17" key="1">
    <citation type="submission" date="2017-05" db="EMBL/GenBank/DDBJ databases">
        <authorList>
            <person name="Song R."/>
            <person name="Chenine A.L."/>
            <person name="Ruprecht R.M."/>
        </authorList>
    </citation>
    <scope>NUCLEOTIDE SEQUENCE [LARGE SCALE GENOMIC DNA]</scope>
    <source>
        <strain evidence="16 17">CECT 8898</strain>
    </source>
</reference>
<dbReference type="InterPro" id="IPR037143">
    <property type="entry name" value="4-PPantetheinyl_Trfase_dom_sf"/>
</dbReference>
<accession>A0A238JQH3</accession>
<dbReference type="GO" id="GO:0008897">
    <property type="term" value="F:holo-[acyl-carrier-protein] synthase activity"/>
    <property type="evidence" value="ECO:0007669"/>
    <property type="project" value="InterPro"/>
</dbReference>
<comment type="cofactor">
    <cofactor evidence="13">
        <name>Mg(2+)</name>
        <dbReference type="ChEBI" id="CHEBI:18420"/>
    </cofactor>
</comment>
<evidence type="ECO:0000256" key="3">
    <source>
        <dbReference type="ARBA" id="ARBA00008342"/>
    </source>
</evidence>
<dbReference type="GO" id="GO:0009239">
    <property type="term" value="P:enterobactin biosynthetic process"/>
    <property type="evidence" value="ECO:0007669"/>
    <property type="project" value="UniProtKB-UniPathway"/>
</dbReference>
<sequence>MPDLPADVVRAMIRQLTPPPGLAWAVVDVGGADDLFPEENLAMARAVSRRRAEFAAGRRAARQAMAQLGLPAAAIPMGADRAPAWPGGVVGSISHAGALGVAVVARAGTFRSLGVDLEHDAPLDADLIAEICRPEELAAVPPEARGMQATRLFSAKEAAYKAHYPLVRRIYGFHGLSVDLAQGRARFTDHPEVASFPPDSRADLLLWQAVGGGHVLSLSAVPAPASLR</sequence>
<dbReference type="RefSeq" id="WP_245853208.1">
    <property type="nucleotide sequence ID" value="NZ_FXYF01000001.1"/>
</dbReference>
<keyword evidence="6 16" id="KW-0808">Transferase</keyword>
<evidence type="ECO:0000256" key="12">
    <source>
        <dbReference type="PIRSR" id="PIRSR603542-1"/>
    </source>
</evidence>
<feature type="binding site" evidence="12">
    <location>
        <position position="161"/>
    </location>
    <ligand>
        <name>CoA</name>
        <dbReference type="ChEBI" id="CHEBI:57287"/>
    </ligand>
</feature>
<dbReference type="InterPro" id="IPR008278">
    <property type="entry name" value="4-PPantetheinyl_Trfase_dom"/>
</dbReference>
<feature type="domain" description="4'-phosphopantetheinyl transferase" evidence="14">
    <location>
        <begin position="112"/>
        <end position="186"/>
    </location>
</feature>
<comment type="catalytic activity">
    <reaction evidence="10">
        <text>apo-[aryl-carrier protein] + CoA = holo-[aryl-carrier protein] + adenosine 3',5'-bisphosphate + H(+)</text>
        <dbReference type="Rhea" id="RHEA:48404"/>
        <dbReference type="Rhea" id="RHEA-COMP:15903"/>
        <dbReference type="Rhea" id="RHEA-COMP:17557"/>
        <dbReference type="ChEBI" id="CHEBI:15378"/>
        <dbReference type="ChEBI" id="CHEBI:29999"/>
        <dbReference type="ChEBI" id="CHEBI:57287"/>
        <dbReference type="ChEBI" id="CHEBI:58343"/>
        <dbReference type="ChEBI" id="CHEBI:64479"/>
    </reaction>
</comment>
<evidence type="ECO:0000256" key="2">
    <source>
        <dbReference type="ARBA" id="ARBA00004993"/>
    </source>
</evidence>
<dbReference type="GO" id="GO:0005886">
    <property type="term" value="C:plasma membrane"/>
    <property type="evidence" value="ECO:0007669"/>
    <property type="project" value="TreeGrafter"/>
</dbReference>
<dbReference type="Pfam" id="PF01648">
    <property type="entry name" value="ACPS"/>
    <property type="match status" value="1"/>
</dbReference>
<evidence type="ECO:0000259" key="15">
    <source>
        <dbReference type="Pfam" id="PF17837"/>
    </source>
</evidence>
<name>A0A238JQH3_9RHOB</name>
<feature type="domain" description="4'-phosphopantetheinyl transferase N-terminal" evidence="15">
    <location>
        <begin position="39"/>
        <end position="105"/>
    </location>
</feature>
<feature type="binding site" evidence="12">
    <location>
        <position position="58"/>
    </location>
    <ligand>
        <name>CoA</name>
        <dbReference type="ChEBI" id="CHEBI:57287"/>
    </ligand>
</feature>
<dbReference type="Pfam" id="PF17837">
    <property type="entry name" value="4PPT_N"/>
    <property type="match status" value="1"/>
</dbReference>
<evidence type="ECO:0000256" key="1">
    <source>
        <dbReference type="ARBA" id="ARBA00003937"/>
    </source>
</evidence>
<comment type="catalytic activity">
    <reaction evidence="11">
        <text>apo-[peptidyl-carrier protein] + CoA = holo-[peptidyl-carrier protein] + adenosine 3',5'-bisphosphate + H(+)</text>
        <dbReference type="Rhea" id="RHEA:46228"/>
        <dbReference type="Rhea" id="RHEA-COMP:11479"/>
        <dbReference type="Rhea" id="RHEA-COMP:11480"/>
        <dbReference type="ChEBI" id="CHEBI:15378"/>
        <dbReference type="ChEBI" id="CHEBI:29999"/>
        <dbReference type="ChEBI" id="CHEBI:57287"/>
        <dbReference type="ChEBI" id="CHEBI:58343"/>
        <dbReference type="ChEBI" id="CHEBI:64479"/>
    </reaction>
</comment>
<evidence type="ECO:0000256" key="13">
    <source>
        <dbReference type="PIRSR" id="PIRSR603542-2"/>
    </source>
</evidence>
<organism evidence="16 17">
    <name type="scientific">Maliponia aquimaris</name>
    <dbReference type="NCBI Taxonomy" id="1673631"/>
    <lineage>
        <taxon>Bacteria</taxon>
        <taxon>Pseudomonadati</taxon>
        <taxon>Pseudomonadota</taxon>
        <taxon>Alphaproteobacteria</taxon>
        <taxon>Rhodobacterales</taxon>
        <taxon>Paracoccaceae</taxon>
        <taxon>Maliponia</taxon>
    </lineage>
</organism>
<comment type="function">
    <text evidence="1">Involved in the biosynthesis of the siderophore enterobactin (enterochelin), which is a macrocyclic trimeric lactone of N-(2,3-dihydroxybenzoyl)-serine. The serine trilactone serves as a scaffolding for the three catechol functionalities that provide hexadentate coordination for the tightly ligated iron(2+) atoms. Plays an essential role in the assembly of the enterobactin by catalyzing the transfer of the 4'-phosphopantetheine (Ppant) moiety from coenzyme A to the apo-domains of both EntB (ArCP domain) and EntF (PCP domain) to yield their holo-forms which make them competent for the activation of 2,3-dihydroxybenzoate (DHB) and L-serine, respectively.</text>
</comment>
<feature type="binding site" evidence="12">
    <location>
        <position position="116"/>
    </location>
    <ligand>
        <name>CoA</name>
        <dbReference type="ChEBI" id="CHEBI:57287"/>
    </ligand>
</feature>
<proteinExistence type="inferred from homology"/>
<gene>
    <name evidence="16" type="primary">npt</name>
    <name evidence="16" type="ORF">MAA8898_00356</name>
</gene>
<evidence type="ECO:0000313" key="17">
    <source>
        <dbReference type="Proteomes" id="UP000207598"/>
    </source>
</evidence>
<protein>
    <recommendedName>
        <fullName evidence="5">Enterobactin synthase component D</fullName>
    </recommendedName>
    <alternativeName>
        <fullName evidence="8">4'-phosphopantetheinyl transferase EntD</fullName>
    </alternativeName>
    <alternativeName>
        <fullName evidence="9">Enterochelin synthase D</fullName>
    </alternativeName>
</protein>
<comment type="subunit">
    <text evidence="4">EntB, EntD, EntE, and EntF form a multienzyme complex called enterobactin synthase.</text>
</comment>
<dbReference type="Gene3D" id="3.90.470.20">
    <property type="entry name" value="4'-phosphopantetheinyl transferase domain"/>
    <property type="match status" value="1"/>
</dbReference>
<evidence type="ECO:0000259" key="14">
    <source>
        <dbReference type="Pfam" id="PF01648"/>
    </source>
</evidence>
<dbReference type="InterPro" id="IPR003542">
    <property type="entry name" value="Enbac_synth_compD-like"/>
</dbReference>
<dbReference type="InterPro" id="IPR041354">
    <property type="entry name" value="4PPT_N"/>
</dbReference>
<dbReference type="Proteomes" id="UP000207598">
    <property type="component" value="Unassembled WGS sequence"/>
</dbReference>
<dbReference type="EMBL" id="FXYF01000001">
    <property type="protein sequence ID" value="SMX32910.1"/>
    <property type="molecule type" value="Genomic_DNA"/>
</dbReference>
<comment type="similarity">
    <text evidence="3">Belongs to the P-Pant transferase superfamily. EntD family.</text>
</comment>
<evidence type="ECO:0000256" key="9">
    <source>
        <dbReference type="ARBA" id="ARBA00031996"/>
    </source>
</evidence>
<evidence type="ECO:0000256" key="8">
    <source>
        <dbReference type="ARBA" id="ARBA00029894"/>
    </source>
</evidence>
<comment type="pathway">
    <text evidence="2">Siderophore biosynthesis; enterobactin biosynthesis.</text>
</comment>
<feature type="binding site" evidence="12">
    <location>
        <begin position="94"/>
        <end position="95"/>
    </location>
    <ligand>
        <name>CoA</name>
        <dbReference type="ChEBI" id="CHEBI:57287"/>
    </ligand>
</feature>
<feature type="binding site" evidence="13">
    <location>
        <position position="116"/>
    </location>
    <ligand>
        <name>Mg(2+)</name>
        <dbReference type="ChEBI" id="CHEBI:18420"/>
    </ligand>
</feature>
<keyword evidence="13" id="KW-0479">Metal-binding</keyword>
<dbReference type="SUPFAM" id="SSF56214">
    <property type="entry name" value="4'-phosphopantetheinyl transferase"/>
    <property type="match status" value="1"/>
</dbReference>
<evidence type="ECO:0000256" key="4">
    <source>
        <dbReference type="ARBA" id="ARBA00011503"/>
    </source>
</evidence>
<keyword evidence="17" id="KW-1185">Reference proteome</keyword>
<feature type="binding site" evidence="12">
    <location>
        <position position="50"/>
    </location>
    <ligand>
        <name>CoA</name>
        <dbReference type="ChEBI" id="CHEBI:57287"/>
    </ligand>
</feature>
<evidence type="ECO:0000256" key="7">
    <source>
        <dbReference type="ARBA" id="ARBA00023191"/>
    </source>
</evidence>
<dbReference type="PANTHER" id="PTHR38096:SF1">
    <property type="entry name" value="ENTEROBACTIN SYNTHASE COMPONENT D"/>
    <property type="match status" value="1"/>
</dbReference>
<dbReference type="PRINTS" id="PR01399">
    <property type="entry name" value="ENTSNTHTASED"/>
</dbReference>
<dbReference type="UniPathway" id="UPA00017"/>
<keyword evidence="13" id="KW-0460">Magnesium</keyword>
<evidence type="ECO:0000313" key="16">
    <source>
        <dbReference type="EMBL" id="SMX32910.1"/>
    </source>
</evidence>